<protein>
    <submittedName>
        <fullName evidence="1">Uncharacterized protein</fullName>
    </submittedName>
</protein>
<reference evidence="1" key="1">
    <citation type="journal article" date="2014" name="Front. Microbiol.">
        <title>High frequency of phylogenetically diverse reductive dehalogenase-homologous genes in deep subseafloor sedimentary metagenomes.</title>
        <authorList>
            <person name="Kawai M."/>
            <person name="Futagami T."/>
            <person name="Toyoda A."/>
            <person name="Takaki Y."/>
            <person name="Nishi S."/>
            <person name="Hori S."/>
            <person name="Arai W."/>
            <person name="Tsubouchi T."/>
            <person name="Morono Y."/>
            <person name="Uchiyama I."/>
            <person name="Ito T."/>
            <person name="Fujiyama A."/>
            <person name="Inagaki F."/>
            <person name="Takami H."/>
        </authorList>
    </citation>
    <scope>NUCLEOTIDE SEQUENCE</scope>
    <source>
        <strain evidence="1">Expedition CK06-06</strain>
    </source>
</reference>
<feature type="non-terminal residue" evidence="1">
    <location>
        <position position="254"/>
    </location>
</feature>
<accession>X1ICC4</accession>
<evidence type="ECO:0000313" key="1">
    <source>
        <dbReference type="EMBL" id="GAH55228.1"/>
    </source>
</evidence>
<comment type="caution">
    <text evidence="1">The sequence shown here is derived from an EMBL/GenBank/DDBJ whole genome shotgun (WGS) entry which is preliminary data.</text>
</comment>
<gene>
    <name evidence="1" type="ORF">S03H2_32343</name>
</gene>
<proteinExistence type="predicted"/>
<dbReference type="AlphaFoldDB" id="X1ICC4"/>
<organism evidence="1">
    <name type="scientific">marine sediment metagenome</name>
    <dbReference type="NCBI Taxonomy" id="412755"/>
    <lineage>
        <taxon>unclassified sequences</taxon>
        <taxon>metagenomes</taxon>
        <taxon>ecological metagenomes</taxon>
    </lineage>
</organism>
<name>X1ICC4_9ZZZZ</name>
<sequence>MKYTSLFCRLGFTEESMDLYVKLYSDNYRIVINAEKQEINYGTNSKSIFATPNYLIEHKDFVVLECVNNLLEKGYLRTNLEIIKNADRQFQPDISVSDKMGNPFLIFECKRWGDEYKSELVQLNNGKGITYNYDKERKNIQYRCLYSSRLDGGLLEWKFVIIDTTDNLDSMNLYYKGIFEKRIEPYHVNPFFSETERIKYVKAMDSKLSKIENIKDFVIKDGKLIRYLGNQEHITIPYPLLAIDTGAFWNCTNL</sequence>
<dbReference type="EMBL" id="BARU01019652">
    <property type="protein sequence ID" value="GAH55228.1"/>
    <property type="molecule type" value="Genomic_DNA"/>
</dbReference>